<accession>A0ABN0NYQ1</accession>
<sequence>MSNGYDVHMCWKCGKTLDISPPVSRSEQCPSCGADVRSCRNCTFYDVGAPYDCREHIEEPVTDKERACFCTWFSLNPSASGTSFSAYTGALFSAKSAANSVRPAAVQAEQAKNAFNALFGDNA</sequence>
<comment type="caution">
    <text evidence="1">The sequence shown here is derived from an EMBL/GenBank/DDBJ whole genome shotgun (WGS) entry which is preliminary data.</text>
</comment>
<keyword evidence="2" id="KW-1185">Reference proteome</keyword>
<gene>
    <name evidence="1" type="ORF">HMPREF9193_01257</name>
</gene>
<name>A0ABN0NYQ1_TRELE</name>
<protein>
    <submittedName>
        <fullName evidence="1">Uncharacterized protein</fullName>
    </submittedName>
</protein>
<dbReference type="EMBL" id="AWVH01000031">
    <property type="protein sequence ID" value="ERJ93035.1"/>
    <property type="molecule type" value="Genomic_DNA"/>
</dbReference>
<reference evidence="1 2" key="1">
    <citation type="submission" date="2013-08" db="EMBL/GenBank/DDBJ databases">
        <authorList>
            <person name="Weinstock G."/>
            <person name="Sodergren E."/>
            <person name="Wylie T."/>
            <person name="Fulton L."/>
            <person name="Fulton R."/>
            <person name="Fronick C."/>
            <person name="O'Laughlin M."/>
            <person name="Godfrey J."/>
            <person name="Miner T."/>
            <person name="Herter B."/>
            <person name="Appelbaum E."/>
            <person name="Cordes M."/>
            <person name="Lek S."/>
            <person name="Wollam A."/>
            <person name="Pepin K.H."/>
            <person name="Palsikar V.B."/>
            <person name="Mitreva M."/>
            <person name="Wilson R.K."/>
        </authorList>
    </citation>
    <scope>NUCLEOTIDE SEQUENCE [LARGE SCALE GENOMIC DNA]</scope>
    <source>
        <strain evidence="1 2">ATCC 700332</strain>
    </source>
</reference>
<evidence type="ECO:0000313" key="2">
    <source>
        <dbReference type="Proteomes" id="UP000016649"/>
    </source>
</evidence>
<evidence type="ECO:0000313" key="1">
    <source>
        <dbReference type="EMBL" id="ERJ93035.1"/>
    </source>
</evidence>
<proteinExistence type="predicted"/>
<organism evidence="1 2">
    <name type="scientific">Treponema lecithinolyticum ATCC 700332</name>
    <dbReference type="NCBI Taxonomy" id="1321815"/>
    <lineage>
        <taxon>Bacteria</taxon>
        <taxon>Pseudomonadati</taxon>
        <taxon>Spirochaetota</taxon>
        <taxon>Spirochaetia</taxon>
        <taxon>Spirochaetales</taxon>
        <taxon>Treponemataceae</taxon>
        <taxon>Treponema</taxon>
    </lineage>
</organism>
<dbReference type="Proteomes" id="UP000016649">
    <property type="component" value="Unassembled WGS sequence"/>
</dbReference>